<gene>
    <name evidence="6" type="ORF">FHX76_001045</name>
</gene>
<dbReference type="PANTHER" id="PTHR33164">
    <property type="entry name" value="TRANSCRIPTIONAL REGULATOR, MARR FAMILY"/>
    <property type="match status" value="1"/>
</dbReference>
<evidence type="ECO:0000256" key="4">
    <source>
        <dbReference type="SAM" id="MobiDB-lite"/>
    </source>
</evidence>
<protein>
    <submittedName>
        <fullName evidence="6">DNA-binding MarR family transcriptional regulator</fullName>
    </submittedName>
</protein>
<dbReference type="SMART" id="SM00347">
    <property type="entry name" value="HTH_MARR"/>
    <property type="match status" value="1"/>
</dbReference>
<evidence type="ECO:0000313" key="6">
    <source>
        <dbReference type="EMBL" id="NIH53177.1"/>
    </source>
</evidence>
<dbReference type="RefSeq" id="WP_341777867.1">
    <property type="nucleotide sequence ID" value="NZ_JAAMOX010000001.1"/>
</dbReference>
<keyword evidence="2 6" id="KW-0238">DNA-binding</keyword>
<evidence type="ECO:0000256" key="3">
    <source>
        <dbReference type="ARBA" id="ARBA00023163"/>
    </source>
</evidence>
<dbReference type="GO" id="GO:0003700">
    <property type="term" value="F:DNA-binding transcription factor activity"/>
    <property type="evidence" value="ECO:0007669"/>
    <property type="project" value="InterPro"/>
</dbReference>
<dbReference type="GO" id="GO:0006950">
    <property type="term" value="P:response to stress"/>
    <property type="evidence" value="ECO:0007669"/>
    <property type="project" value="TreeGrafter"/>
</dbReference>
<dbReference type="InterPro" id="IPR023187">
    <property type="entry name" value="Tscrpt_reg_MarR-type_CS"/>
</dbReference>
<keyword evidence="7" id="KW-1185">Reference proteome</keyword>
<dbReference type="PROSITE" id="PS01117">
    <property type="entry name" value="HTH_MARR_1"/>
    <property type="match status" value="1"/>
</dbReference>
<dbReference type="Gene3D" id="1.10.10.10">
    <property type="entry name" value="Winged helix-like DNA-binding domain superfamily/Winged helix DNA-binding domain"/>
    <property type="match status" value="1"/>
</dbReference>
<dbReference type="PROSITE" id="PS50995">
    <property type="entry name" value="HTH_MARR_2"/>
    <property type="match status" value="1"/>
</dbReference>
<dbReference type="AlphaFoldDB" id="A0A7X5R0G4"/>
<dbReference type="InterPro" id="IPR036388">
    <property type="entry name" value="WH-like_DNA-bd_sf"/>
</dbReference>
<evidence type="ECO:0000313" key="7">
    <source>
        <dbReference type="Proteomes" id="UP000541033"/>
    </source>
</evidence>
<dbReference type="EMBL" id="JAAMOX010000001">
    <property type="protein sequence ID" value="NIH53177.1"/>
    <property type="molecule type" value="Genomic_DNA"/>
</dbReference>
<keyword evidence="1" id="KW-0805">Transcription regulation</keyword>
<comment type="caution">
    <text evidence="6">The sequence shown here is derived from an EMBL/GenBank/DDBJ whole genome shotgun (WGS) entry which is preliminary data.</text>
</comment>
<feature type="region of interest" description="Disordered" evidence="4">
    <location>
        <begin position="1"/>
        <end position="25"/>
    </location>
</feature>
<dbReference type="Proteomes" id="UP000541033">
    <property type="component" value="Unassembled WGS sequence"/>
</dbReference>
<evidence type="ECO:0000256" key="2">
    <source>
        <dbReference type="ARBA" id="ARBA00023125"/>
    </source>
</evidence>
<dbReference type="PRINTS" id="PR00598">
    <property type="entry name" value="HTHMARR"/>
</dbReference>
<proteinExistence type="predicted"/>
<sequence>MSIAGSRGGDQAATEPVAAEKTSKPGIRLTNEAWESLFQAQVTLMREFSSEKIWNDLSMREYDVLYSLTKGPDCGMRPADLNESILLSQPSLSRMIDRLEQRGLVRRNPDPTDGRSLNVTLTDAGRSIQREVGRKHAATVAKHMGNALSETQLHQLIELCTTLQRKHS</sequence>
<dbReference type="GO" id="GO:0003677">
    <property type="term" value="F:DNA binding"/>
    <property type="evidence" value="ECO:0007669"/>
    <property type="project" value="UniProtKB-KW"/>
</dbReference>
<evidence type="ECO:0000256" key="1">
    <source>
        <dbReference type="ARBA" id="ARBA00023015"/>
    </source>
</evidence>
<dbReference type="InterPro" id="IPR036390">
    <property type="entry name" value="WH_DNA-bd_sf"/>
</dbReference>
<dbReference type="SUPFAM" id="SSF46785">
    <property type="entry name" value="Winged helix' DNA-binding domain"/>
    <property type="match status" value="1"/>
</dbReference>
<dbReference type="InterPro" id="IPR039422">
    <property type="entry name" value="MarR/SlyA-like"/>
</dbReference>
<name>A0A7X5R0G4_9MICO</name>
<reference evidence="6 7" key="1">
    <citation type="submission" date="2020-02" db="EMBL/GenBank/DDBJ databases">
        <title>Sequencing the genomes of 1000 actinobacteria strains.</title>
        <authorList>
            <person name="Klenk H.-P."/>
        </authorList>
    </citation>
    <scope>NUCLEOTIDE SEQUENCE [LARGE SCALE GENOMIC DNA]</scope>
    <source>
        <strain evidence="6 7">DSM 27960</strain>
    </source>
</reference>
<organism evidence="6 7">
    <name type="scientific">Lysinibacter cavernae</name>
    <dbReference type="NCBI Taxonomy" id="1640652"/>
    <lineage>
        <taxon>Bacteria</taxon>
        <taxon>Bacillati</taxon>
        <taxon>Actinomycetota</taxon>
        <taxon>Actinomycetes</taxon>
        <taxon>Micrococcales</taxon>
        <taxon>Microbacteriaceae</taxon>
        <taxon>Lysinibacter</taxon>
    </lineage>
</organism>
<dbReference type="Pfam" id="PF12802">
    <property type="entry name" value="MarR_2"/>
    <property type="match status" value="1"/>
</dbReference>
<feature type="domain" description="HTH marR-type" evidence="5">
    <location>
        <begin position="30"/>
        <end position="165"/>
    </location>
</feature>
<accession>A0A7X5R0G4</accession>
<keyword evidence="3" id="KW-0804">Transcription</keyword>
<dbReference type="PANTHER" id="PTHR33164:SF104">
    <property type="entry name" value="TRANSCRIPTIONAL REGULATORY PROTEIN"/>
    <property type="match status" value="1"/>
</dbReference>
<evidence type="ECO:0000259" key="5">
    <source>
        <dbReference type="PROSITE" id="PS50995"/>
    </source>
</evidence>
<dbReference type="InterPro" id="IPR000835">
    <property type="entry name" value="HTH_MarR-typ"/>
</dbReference>